<reference evidence="1" key="1">
    <citation type="journal article" date="2016" name="Nat. Genet.">
        <title>A high-quality carrot genome assembly provides new insights into carotenoid accumulation and asterid genome evolution.</title>
        <authorList>
            <person name="Iorizzo M."/>
            <person name="Ellison S."/>
            <person name="Senalik D."/>
            <person name="Zeng P."/>
            <person name="Satapoomin P."/>
            <person name="Huang J."/>
            <person name="Bowman M."/>
            <person name="Iovene M."/>
            <person name="Sanseverino W."/>
            <person name="Cavagnaro P."/>
            <person name="Yildiz M."/>
            <person name="Macko-Podgorni A."/>
            <person name="Moranska E."/>
            <person name="Grzebelus E."/>
            <person name="Grzebelus D."/>
            <person name="Ashrafi H."/>
            <person name="Zheng Z."/>
            <person name="Cheng S."/>
            <person name="Spooner D."/>
            <person name="Van Deynze A."/>
            <person name="Simon P."/>
        </authorList>
    </citation>
    <scope>NUCLEOTIDE SEQUENCE</scope>
    <source>
        <tissue evidence="1">Leaf</tissue>
    </source>
</reference>
<dbReference type="GO" id="GO:0016592">
    <property type="term" value="C:mediator complex"/>
    <property type="evidence" value="ECO:0007669"/>
    <property type="project" value="InterPro"/>
</dbReference>
<reference evidence="1" key="2">
    <citation type="submission" date="2022-03" db="EMBL/GenBank/DDBJ databases">
        <title>Draft title - Genomic analysis of global carrot germplasm unveils the trajectory of domestication and the origin of high carotenoid orange carrot.</title>
        <authorList>
            <person name="Iorizzo M."/>
            <person name="Ellison S."/>
            <person name="Senalik D."/>
            <person name="Macko-Podgorni A."/>
            <person name="Grzebelus D."/>
            <person name="Bostan H."/>
            <person name="Rolling W."/>
            <person name="Curaba J."/>
            <person name="Simon P."/>
        </authorList>
    </citation>
    <scope>NUCLEOTIDE SEQUENCE</scope>
    <source>
        <tissue evidence="1">Leaf</tissue>
    </source>
</reference>
<proteinExistence type="predicted"/>
<protein>
    <submittedName>
        <fullName evidence="1">Uncharacterized protein</fullName>
    </submittedName>
</protein>
<evidence type="ECO:0000313" key="2">
    <source>
        <dbReference type="Proteomes" id="UP000077755"/>
    </source>
</evidence>
<gene>
    <name evidence="1" type="ORF">DCAR_0518743</name>
</gene>
<dbReference type="AlphaFoldDB" id="A0A164XGA1"/>
<evidence type="ECO:0000313" key="1">
    <source>
        <dbReference type="EMBL" id="WOG99395.1"/>
    </source>
</evidence>
<keyword evidence="2" id="KW-1185">Reference proteome</keyword>
<sequence length="190" mass="20940">MAEKEETELPQTRQELAMEGQKQLEETIEAGFQILSAMNDELCDPTLWSTPPTYNSNSNSNTTSAVLNHQSLSNSSNGEVSYDSTTGSVAQHFEMGGGALDEARLRYKSSVAALRNLLAAIPNSQAKAYEMDSTDGSISPMDEDDTEKLEERAATLRKELANKNKYLKVLIDQLRELINDVSTWQSPCSV</sequence>
<name>A0A164XGA1_DAUCS</name>
<dbReference type="PANTHER" id="PTHR36406">
    <property type="entry name" value="MEDIATOR OF RNA POLYMERASE II TRANSCRIPTION SUBUNIT 30"/>
    <property type="match status" value="1"/>
</dbReference>
<dbReference type="EMBL" id="CP093347">
    <property type="protein sequence ID" value="WOG99395.1"/>
    <property type="molecule type" value="Genomic_DNA"/>
</dbReference>
<dbReference type="OrthoDB" id="532289at2759"/>
<organism evidence="1 2">
    <name type="scientific">Daucus carota subsp. sativus</name>
    <name type="common">Carrot</name>
    <dbReference type="NCBI Taxonomy" id="79200"/>
    <lineage>
        <taxon>Eukaryota</taxon>
        <taxon>Viridiplantae</taxon>
        <taxon>Streptophyta</taxon>
        <taxon>Embryophyta</taxon>
        <taxon>Tracheophyta</taxon>
        <taxon>Spermatophyta</taxon>
        <taxon>Magnoliopsida</taxon>
        <taxon>eudicotyledons</taxon>
        <taxon>Gunneridae</taxon>
        <taxon>Pentapetalae</taxon>
        <taxon>asterids</taxon>
        <taxon>campanulids</taxon>
        <taxon>Apiales</taxon>
        <taxon>Apiaceae</taxon>
        <taxon>Apioideae</taxon>
        <taxon>Scandiceae</taxon>
        <taxon>Daucinae</taxon>
        <taxon>Daucus</taxon>
        <taxon>Daucus sect. Daucus</taxon>
    </lineage>
</organism>
<dbReference type="KEGG" id="dcr:108220836"/>
<dbReference type="OMA" id="TWQSPCA"/>
<dbReference type="PANTHER" id="PTHR36406:SF2">
    <property type="entry name" value="MEDIATOR OF RNA POLYMERASE II TRANSCRIPTION SUBUNIT 30"/>
    <property type="match status" value="1"/>
</dbReference>
<dbReference type="InterPro" id="IPR034568">
    <property type="entry name" value="MED30"/>
</dbReference>
<dbReference type="Gramene" id="KZM93141">
    <property type="protein sequence ID" value="KZM93141"/>
    <property type="gene ID" value="DCAR_016386"/>
</dbReference>
<dbReference type="Proteomes" id="UP000077755">
    <property type="component" value="Chromosome 5"/>
</dbReference>
<accession>A0A164XGA1</accession>